<dbReference type="EMBL" id="UYWY01019388">
    <property type="protein sequence ID" value="VDM36973.1"/>
    <property type="molecule type" value="Genomic_DNA"/>
</dbReference>
<reference evidence="10 11" key="2">
    <citation type="submission" date="2018-11" db="EMBL/GenBank/DDBJ databases">
        <authorList>
            <consortium name="Pathogen Informatics"/>
        </authorList>
    </citation>
    <scope>NUCLEOTIDE SEQUENCE [LARGE SCALE GENOMIC DNA]</scope>
</reference>
<feature type="binding site" description="axial binding residue" evidence="8">
    <location>
        <position position="447"/>
    </location>
    <ligand>
        <name>heme</name>
        <dbReference type="ChEBI" id="CHEBI:30413"/>
    </ligand>
    <ligandPart>
        <name>Fe</name>
        <dbReference type="ChEBI" id="CHEBI:18248"/>
    </ligandPart>
</feature>
<keyword evidence="6 8" id="KW-0408">Iron</keyword>
<dbReference type="PANTHER" id="PTHR24279:SF120">
    <property type="entry name" value="CYTOCHROME P450"/>
    <property type="match status" value="1"/>
</dbReference>
<dbReference type="InterPro" id="IPR001128">
    <property type="entry name" value="Cyt_P450"/>
</dbReference>
<keyword evidence="3 8" id="KW-0349">Heme</keyword>
<dbReference type="PANTHER" id="PTHR24279">
    <property type="entry name" value="CYTOCHROME P450"/>
    <property type="match status" value="1"/>
</dbReference>
<dbReference type="InterPro" id="IPR036396">
    <property type="entry name" value="Cyt_P450_sf"/>
</dbReference>
<dbReference type="InterPro" id="IPR050479">
    <property type="entry name" value="CYP11_CYP27_families"/>
</dbReference>
<dbReference type="SUPFAM" id="SSF48264">
    <property type="entry name" value="Cytochrome P450"/>
    <property type="match status" value="1"/>
</dbReference>
<reference evidence="12" key="1">
    <citation type="submission" date="2016-06" db="UniProtKB">
        <authorList>
            <consortium name="WormBaseParasite"/>
        </authorList>
    </citation>
    <scope>IDENTIFICATION</scope>
</reference>
<dbReference type="WBParaSite" id="TCNE_0000574601-mRNA-1">
    <property type="protein sequence ID" value="TCNE_0000574601-mRNA-1"/>
    <property type="gene ID" value="TCNE_0000574601"/>
</dbReference>
<dbReference type="InterPro" id="IPR017972">
    <property type="entry name" value="Cyt_P450_CS"/>
</dbReference>
<evidence type="ECO:0000256" key="8">
    <source>
        <dbReference type="PIRSR" id="PIRSR602401-1"/>
    </source>
</evidence>
<dbReference type="GO" id="GO:0005506">
    <property type="term" value="F:iron ion binding"/>
    <property type="evidence" value="ECO:0007669"/>
    <property type="project" value="InterPro"/>
</dbReference>
<evidence type="ECO:0000256" key="9">
    <source>
        <dbReference type="RuleBase" id="RU000461"/>
    </source>
</evidence>
<proteinExistence type="inferred from homology"/>
<gene>
    <name evidence="10" type="ORF">TCNE_LOCUS5746</name>
</gene>
<evidence type="ECO:0000313" key="12">
    <source>
        <dbReference type="WBParaSite" id="TCNE_0000574601-mRNA-1"/>
    </source>
</evidence>
<comment type="cofactor">
    <cofactor evidence="1 8">
        <name>heme</name>
        <dbReference type="ChEBI" id="CHEBI:30413"/>
    </cofactor>
</comment>
<evidence type="ECO:0000313" key="10">
    <source>
        <dbReference type="EMBL" id="VDM36973.1"/>
    </source>
</evidence>
<evidence type="ECO:0000256" key="4">
    <source>
        <dbReference type="ARBA" id="ARBA00022723"/>
    </source>
</evidence>
<evidence type="ECO:0000313" key="11">
    <source>
        <dbReference type="Proteomes" id="UP000050794"/>
    </source>
</evidence>
<dbReference type="PRINTS" id="PR00463">
    <property type="entry name" value="EP450I"/>
</dbReference>
<organism evidence="11 12">
    <name type="scientific">Toxocara canis</name>
    <name type="common">Canine roundworm</name>
    <dbReference type="NCBI Taxonomy" id="6265"/>
    <lineage>
        <taxon>Eukaryota</taxon>
        <taxon>Metazoa</taxon>
        <taxon>Ecdysozoa</taxon>
        <taxon>Nematoda</taxon>
        <taxon>Chromadorea</taxon>
        <taxon>Rhabditida</taxon>
        <taxon>Spirurina</taxon>
        <taxon>Ascaridomorpha</taxon>
        <taxon>Ascaridoidea</taxon>
        <taxon>Toxocaridae</taxon>
        <taxon>Toxocara</taxon>
    </lineage>
</organism>
<dbReference type="PROSITE" id="PS00086">
    <property type="entry name" value="CYTOCHROME_P450"/>
    <property type="match status" value="1"/>
</dbReference>
<dbReference type="GO" id="GO:0004497">
    <property type="term" value="F:monooxygenase activity"/>
    <property type="evidence" value="ECO:0007669"/>
    <property type="project" value="UniProtKB-KW"/>
</dbReference>
<accession>A0A183UB76</accession>
<evidence type="ECO:0000256" key="1">
    <source>
        <dbReference type="ARBA" id="ARBA00001971"/>
    </source>
</evidence>
<dbReference type="PRINTS" id="PR00385">
    <property type="entry name" value="P450"/>
</dbReference>
<dbReference type="GO" id="GO:0020037">
    <property type="term" value="F:heme binding"/>
    <property type="evidence" value="ECO:0007669"/>
    <property type="project" value="InterPro"/>
</dbReference>
<dbReference type="Pfam" id="PF00067">
    <property type="entry name" value="p450"/>
    <property type="match status" value="1"/>
</dbReference>
<dbReference type="FunFam" id="1.10.630.10:FF:000006">
    <property type="entry name" value="Cytochrome P450 302a1, mitochondrial"/>
    <property type="match status" value="1"/>
</dbReference>
<evidence type="ECO:0000256" key="5">
    <source>
        <dbReference type="ARBA" id="ARBA00023002"/>
    </source>
</evidence>
<keyword evidence="4 8" id="KW-0479">Metal-binding</keyword>
<name>A0A183UB76_TOXCA</name>
<dbReference type="InterPro" id="IPR002401">
    <property type="entry name" value="Cyt_P450_E_grp-I"/>
</dbReference>
<evidence type="ECO:0000256" key="7">
    <source>
        <dbReference type="ARBA" id="ARBA00023033"/>
    </source>
</evidence>
<dbReference type="CDD" id="cd11054">
    <property type="entry name" value="CYP24A1-like"/>
    <property type="match status" value="1"/>
</dbReference>
<dbReference type="GO" id="GO:0016705">
    <property type="term" value="F:oxidoreductase activity, acting on paired donors, with incorporation or reduction of molecular oxygen"/>
    <property type="evidence" value="ECO:0007669"/>
    <property type="project" value="InterPro"/>
</dbReference>
<dbReference type="Gene3D" id="1.10.630.10">
    <property type="entry name" value="Cytochrome P450"/>
    <property type="match status" value="1"/>
</dbReference>
<dbReference type="AlphaFoldDB" id="A0A183UB76"/>
<protein>
    <submittedName>
        <fullName evidence="12">Putative cytochrome P450 CYP44</fullName>
    </submittedName>
</protein>
<keyword evidence="5 9" id="KW-0560">Oxidoreductase</keyword>
<keyword evidence="11" id="KW-1185">Reference proteome</keyword>
<evidence type="ECO:0000256" key="2">
    <source>
        <dbReference type="ARBA" id="ARBA00010617"/>
    </source>
</evidence>
<evidence type="ECO:0000256" key="3">
    <source>
        <dbReference type="ARBA" id="ARBA00022617"/>
    </source>
</evidence>
<keyword evidence="7 9" id="KW-0503">Monooxygenase</keyword>
<dbReference type="Proteomes" id="UP000050794">
    <property type="component" value="Unassembled WGS sequence"/>
</dbReference>
<evidence type="ECO:0000256" key="6">
    <source>
        <dbReference type="ARBA" id="ARBA00023004"/>
    </source>
</evidence>
<comment type="similarity">
    <text evidence="2 9">Belongs to the cytochrome P450 family.</text>
</comment>
<sequence>MRQSVVAVMSRCAHLSTDTIASTPKPFSEIPGPRSLPFIGTLLHYRSGGNHVENYAKILLHLHNKYGPIIKENIGLGRGYLVHVFDPEDARKIFNAEGKEPIITPLQEATQIYRQMRNMNPGLGNLNGSEWYRLRSAVQQAMMRPQAVKQYLPSVNAVADELLRFIAANRDEHDEIDMRKCAARWSLESSGLLVFERRLGCFTDQQCAWADRLVECNREIFVLTGCMKFSLPFYRYFTTPLWRRFVKIEDEFYGEANRLIKDTIMRARSRPSDGLSDNRPFVSYLTKQPKLSDRDIHVILLSLFSDGLNTTAPTLIYNLYNIATNPDKQEHIYEEVRSATSDSERITAEMLDRLPYLKACIRESFRLFPIGTEVSRIPQVDLVLSGYHIPAETPVDINTNILLRSERYFTEPDRFLPERWLRGKDEFANNRTHAFLLLPFGHGPRMCAGRRFAEQDLQVLLAKLVRRFYIRYGYGEMEQKYETLLLPKGDCRFKFHER</sequence>